<keyword evidence="4" id="KW-0227">DNA damage</keyword>
<proteinExistence type="inferred from homology"/>
<feature type="domain" description="MMS19 N-terminal" evidence="6">
    <location>
        <begin position="62"/>
        <end position="328"/>
    </location>
</feature>
<name>A0AAJ0FV27_9HYPO</name>
<dbReference type="InterPro" id="IPR024687">
    <property type="entry name" value="MMS19_C"/>
</dbReference>
<evidence type="ECO:0000313" key="8">
    <source>
        <dbReference type="Proteomes" id="UP001251528"/>
    </source>
</evidence>
<organism evidence="7 8">
    <name type="scientific">Conoideocrella luteorostrata</name>
    <dbReference type="NCBI Taxonomy" id="1105319"/>
    <lineage>
        <taxon>Eukaryota</taxon>
        <taxon>Fungi</taxon>
        <taxon>Dikarya</taxon>
        <taxon>Ascomycota</taxon>
        <taxon>Pezizomycotina</taxon>
        <taxon>Sordariomycetes</taxon>
        <taxon>Hypocreomycetidae</taxon>
        <taxon>Hypocreales</taxon>
        <taxon>Clavicipitaceae</taxon>
        <taxon>Conoideocrella</taxon>
    </lineage>
</organism>
<evidence type="ECO:0000313" key="7">
    <source>
        <dbReference type="EMBL" id="KAK2592228.1"/>
    </source>
</evidence>
<dbReference type="Pfam" id="PF12460">
    <property type="entry name" value="MMS19_C"/>
    <property type="match status" value="1"/>
</dbReference>
<keyword evidence="4" id="KW-0234">DNA repair</keyword>
<dbReference type="InterPro" id="IPR039920">
    <property type="entry name" value="MMS19"/>
</dbReference>
<dbReference type="PANTHER" id="PTHR12891">
    <property type="entry name" value="DNA REPAIR/TRANSCRIPTION PROTEIN MET18/MMS19"/>
    <property type="match status" value="1"/>
</dbReference>
<dbReference type="AlphaFoldDB" id="A0AAJ0FV27"/>
<dbReference type="Proteomes" id="UP001251528">
    <property type="component" value="Unassembled WGS sequence"/>
</dbReference>
<keyword evidence="8" id="KW-1185">Reference proteome</keyword>
<accession>A0AAJ0FV27</accession>
<dbReference type="GO" id="GO:0097361">
    <property type="term" value="C:cytosolic [4Fe-4S] assembly targeting complex"/>
    <property type="evidence" value="ECO:0007669"/>
    <property type="project" value="UniProtKB-UniRule"/>
</dbReference>
<evidence type="ECO:0000256" key="4">
    <source>
        <dbReference type="RuleBase" id="RU367072"/>
    </source>
</evidence>
<evidence type="ECO:0000256" key="1">
    <source>
        <dbReference type="ARBA" id="ARBA00004123"/>
    </source>
</evidence>
<protein>
    <recommendedName>
        <fullName evidence="4">MMS19 nucleotide excision repair protein</fullName>
    </recommendedName>
</protein>
<dbReference type="GO" id="GO:0005634">
    <property type="term" value="C:nucleus"/>
    <property type="evidence" value="ECO:0007669"/>
    <property type="project" value="UniProtKB-SubCell"/>
</dbReference>
<dbReference type="InterPro" id="IPR016024">
    <property type="entry name" value="ARM-type_fold"/>
</dbReference>
<feature type="domain" description="MMS19 C-terminal" evidence="5">
    <location>
        <begin position="752"/>
        <end position="1076"/>
    </location>
</feature>
<dbReference type="GO" id="GO:0016226">
    <property type="term" value="P:iron-sulfur cluster assembly"/>
    <property type="evidence" value="ECO:0007669"/>
    <property type="project" value="UniProtKB-UniRule"/>
</dbReference>
<keyword evidence="3 4" id="KW-0539">Nucleus</keyword>
<evidence type="ECO:0000259" key="6">
    <source>
        <dbReference type="Pfam" id="PF14500"/>
    </source>
</evidence>
<evidence type="ECO:0000259" key="5">
    <source>
        <dbReference type="Pfam" id="PF12460"/>
    </source>
</evidence>
<dbReference type="SUPFAM" id="SSF48371">
    <property type="entry name" value="ARM repeat"/>
    <property type="match status" value="1"/>
</dbReference>
<evidence type="ECO:0000256" key="2">
    <source>
        <dbReference type="ARBA" id="ARBA00022737"/>
    </source>
</evidence>
<evidence type="ECO:0000256" key="3">
    <source>
        <dbReference type="ARBA" id="ARBA00023242"/>
    </source>
</evidence>
<comment type="caution">
    <text evidence="7">The sequence shown here is derived from an EMBL/GenBank/DDBJ whole genome shotgun (WGS) entry which is preliminary data.</text>
</comment>
<dbReference type="EMBL" id="JASWJB010000279">
    <property type="protein sequence ID" value="KAK2592228.1"/>
    <property type="molecule type" value="Genomic_DNA"/>
</dbReference>
<gene>
    <name evidence="7" type="ORF">QQS21_010080</name>
</gene>
<keyword evidence="2" id="KW-0677">Repeat</keyword>
<comment type="similarity">
    <text evidence="4">Belongs to the MET18/MMS19 family.</text>
</comment>
<comment type="function">
    <text evidence="4">Key component of the cytosolic iron-sulfur protein assembly (CIA) complex, a multiprotein complex that mediates the incorporation of iron-sulfur cluster into apoproteins specifically involved in DNA metabolism and genomic integrity. In the CIA complex, MMS19 acts as an adapter between early-acting CIA components and a subset of cellular target iron-sulfur proteins.</text>
</comment>
<dbReference type="PANTHER" id="PTHR12891:SF0">
    <property type="entry name" value="MMS19 NUCLEOTIDE EXCISION REPAIR PROTEIN HOMOLOG"/>
    <property type="match status" value="1"/>
</dbReference>
<comment type="subcellular location">
    <subcellularLocation>
        <location evidence="1 4">Nucleus</location>
    </subcellularLocation>
</comment>
<dbReference type="Pfam" id="PF14500">
    <property type="entry name" value="MMS19_N"/>
    <property type="match status" value="1"/>
</dbReference>
<sequence length="1169" mass="128816">MVDFRPLAIEFVLEDNKAKSARVAQKAAMEIETAPANTNPIARWVESVQPWMPGNDEDDMMQDADTTPDWTARAKALEFLSRTLYYLKPDTLKPSQVDLLVAFFGAMFDVDHKAGILASATALSRIISMTSFHPKSGREIVQKICKLNDDFARQISKTRLAVYELIKSLISNAEVVNDLRQRDGENAAFMKDLVHLFANERDPDCLVVWFDILRLFTSGYSTSKETLEEVYGAFKSYFPITLPRTAQSGVTPEELKLRLRKCFSSTHHLASLALPFLIGKLDQGDGVTVNVKVDVLRTIKACLEEYQEPAESITPYANRIWTSLKYEVRNGEVEDTIWATLEVLKTLAIRLTGDDLRDYTLTATRDCVADLAAPMYATSAGRLLVSILSASPNSFVLIVAPTVTHIKENMRHPKSPTHSLDLLKILRIILETRLLLTDTEMSEQDRCDFAAVDGVFKTLYADIYKVSLELPGKPDATDEDLKISTEAVQGVGALTGQKEVKLLASGEAANRSRQLLLPVSTCADSCEKLFHITTKSWDEKARRSGADDLVNEATKALQRTIQAYPEGFLPLVGKTTSILRHSIANLTHDSLDAIQSLGPLLAYIGCSSATENVSGTMEQYLEVIRALVTELFSAIHSKASPRILCSLLAGIHSAVRYFNDACLEQDSTTEQKECSSSLDSIATKYPLLASLGTANQSQETAQAVTLKSIAEARNDALLVALYVVGLLYTRATKSGMVEGQLLLSDDFTGSEPQHERRYLYLLSELASFVIHQLSEGQQSSLHVEKYSLNLFHEAEVNTSGTVSSWSWLTDKPLNILSLGILESLRPSRIAKLYESKVAQQILLEDVSADISQLDAVSRPVRRSMLAILANKHNIETLDAVMGDLGSNLESALKQTKEGASDNSLAPSLETCLSLFALMGGLLRRYSGNNVRPVLQLLQTAPNDSHSGYRLARGLEVIVAPQRFLTKESFAVVRMLWLQKVYIELVKPMLNVALGYDSAITDPLIKINFSIAVLLMVKHMNFSVYEDDADKILRIAIGIAQNLGTGPDGIAALQVIKSILVEASEKAEDHLRSLVKICTGIFTSKGSSPSGRPDWLPADYGIRTNSLEVQAGCGKLALEIVGGLPRMFEPRHLLAYEPQVQRDLSTACGHKVRDLRSTARLARGAWADVK</sequence>
<dbReference type="InterPro" id="IPR029240">
    <property type="entry name" value="MMS19_N"/>
</dbReference>
<dbReference type="GO" id="GO:0006281">
    <property type="term" value="P:DNA repair"/>
    <property type="evidence" value="ECO:0007669"/>
    <property type="project" value="UniProtKB-UniRule"/>
</dbReference>
<reference evidence="7" key="1">
    <citation type="submission" date="2023-06" db="EMBL/GenBank/DDBJ databases">
        <title>Conoideocrella luteorostrata (Hypocreales: Clavicipitaceae), a potential biocontrol fungus for elongate hemlock scale in United States Christmas tree production areas.</title>
        <authorList>
            <person name="Barrett H."/>
            <person name="Lovett B."/>
            <person name="Macias A.M."/>
            <person name="Stajich J.E."/>
            <person name="Kasson M.T."/>
        </authorList>
    </citation>
    <scope>NUCLEOTIDE SEQUENCE</scope>
    <source>
        <strain evidence="7">ARSEF 14590</strain>
    </source>
</reference>
<dbReference type="GO" id="GO:0051604">
    <property type="term" value="P:protein maturation"/>
    <property type="evidence" value="ECO:0007669"/>
    <property type="project" value="UniProtKB-UniRule"/>
</dbReference>